<keyword evidence="5" id="KW-0067">ATP-binding</keyword>
<feature type="domain" description="Peptidase C39" evidence="13">
    <location>
        <begin position="17"/>
        <end position="137"/>
    </location>
</feature>
<dbReference type="PROSITE" id="PS50893">
    <property type="entry name" value="ABC_TRANSPORTER_2"/>
    <property type="match status" value="1"/>
</dbReference>
<dbReference type="InterPro" id="IPR011527">
    <property type="entry name" value="ABC1_TM_dom"/>
</dbReference>
<evidence type="ECO:0000256" key="5">
    <source>
        <dbReference type="ARBA" id="ARBA00022840"/>
    </source>
</evidence>
<dbReference type="Proteomes" id="UP000195080">
    <property type="component" value="Chromosome"/>
</dbReference>
<dbReference type="SUPFAM" id="SSF90123">
    <property type="entry name" value="ABC transporter transmembrane region"/>
    <property type="match status" value="1"/>
</dbReference>
<name>A0ABZ2T0Q6_9ENTE</name>
<dbReference type="InterPro" id="IPR005074">
    <property type="entry name" value="Peptidase_C39"/>
</dbReference>
<dbReference type="EMBL" id="CP147248">
    <property type="protein sequence ID" value="WYJ84983.1"/>
    <property type="molecule type" value="Genomic_DNA"/>
</dbReference>
<keyword evidence="3" id="KW-0547">Nucleotide-binding</keyword>
<feature type="transmembrane region" description="Helical" evidence="10">
    <location>
        <begin position="207"/>
        <end position="228"/>
    </location>
</feature>
<keyword evidence="8 10" id="KW-0472">Membrane</keyword>
<feature type="transmembrane region" description="Helical" evidence="10">
    <location>
        <begin position="165"/>
        <end position="187"/>
    </location>
</feature>
<evidence type="ECO:0000256" key="7">
    <source>
        <dbReference type="ARBA" id="ARBA00022989"/>
    </source>
</evidence>
<evidence type="ECO:0000256" key="1">
    <source>
        <dbReference type="ARBA" id="ARBA00004651"/>
    </source>
</evidence>
<dbReference type="Pfam" id="PF00664">
    <property type="entry name" value="ABC_membrane"/>
    <property type="match status" value="1"/>
</dbReference>
<keyword evidence="4" id="KW-0788">Thiol protease</keyword>
<keyword evidence="9" id="KW-0080">Bacteriocin transport</keyword>
<accession>A0ABZ2T0Q6</accession>
<dbReference type="PANTHER" id="PTHR24221:SF654">
    <property type="entry name" value="ATP-BINDING CASSETTE SUB-FAMILY B MEMBER 6"/>
    <property type="match status" value="1"/>
</dbReference>
<feature type="domain" description="ABC transporter" evidence="11">
    <location>
        <begin position="481"/>
        <end position="713"/>
    </location>
</feature>
<evidence type="ECO:0000256" key="2">
    <source>
        <dbReference type="ARBA" id="ARBA00022692"/>
    </source>
</evidence>
<keyword evidence="6" id="KW-0813">Transport</keyword>
<evidence type="ECO:0000256" key="6">
    <source>
        <dbReference type="ARBA" id="ARBA00022927"/>
    </source>
</evidence>
<dbReference type="InterPro" id="IPR003593">
    <property type="entry name" value="AAA+_ATPase"/>
</dbReference>
<evidence type="ECO:0000256" key="3">
    <source>
        <dbReference type="ARBA" id="ARBA00022741"/>
    </source>
</evidence>
<keyword evidence="6" id="KW-0653">Protein transport</keyword>
<keyword evidence="4" id="KW-0378">Hydrolase</keyword>
<evidence type="ECO:0000259" key="12">
    <source>
        <dbReference type="PROSITE" id="PS50929"/>
    </source>
</evidence>
<evidence type="ECO:0000313" key="15">
    <source>
        <dbReference type="Proteomes" id="UP000195080"/>
    </source>
</evidence>
<feature type="transmembrane region" description="Helical" evidence="10">
    <location>
        <begin position="390"/>
        <end position="411"/>
    </location>
</feature>
<keyword evidence="7 10" id="KW-1133">Transmembrane helix</keyword>
<dbReference type="InterPro" id="IPR039421">
    <property type="entry name" value="Type_1_exporter"/>
</dbReference>
<feature type="transmembrane region" description="Helical" evidence="10">
    <location>
        <begin position="277"/>
        <end position="300"/>
    </location>
</feature>
<dbReference type="Pfam" id="PF00005">
    <property type="entry name" value="ABC_tran"/>
    <property type="match status" value="1"/>
</dbReference>
<sequence length="719" mass="81378">MKSFVFKNKRKLKPTIQVAQTECGLCCVRTILEAYGCQKKLTDLRQIKEPGRDGLGLAQLKELLIHMGMDVQTYKVKDLRAFEVVDFPVIAFWKGYHFVCIEFFSEKYVIIMDPSVGRIKISINEFQKDFSQYILVAKPNKDFEKVQKNKLDTWKKGYIWPSNMINLYIGLLMTSIILVIMTLSIPIFTQSLIDKSSYLNSISFGNIIKLLLLVMIIVIGINSFRSYLSIKISYKFNWHLLVGAFAHTLSLPAKFFTVRSPGEVIFRLNSLTRIQDVLGITLVQTFLDIISSIVILGYIFWSSWNLGIIIIILIISMFLFLIITQKYVDSATDKELREGSNVQSIQLDALASINSVKLGGYVQSYFSDWKDKFTKLLSASSKRMYIQQGVVGSVLYGMQTIFPLIILVISLHQETLGTLSLGQVIAIQSTVGMLFNYSNTIFSTLSNIMVVERYIELSEDIFDYPKESSVKSNHIMTTGSLSINNLYFQYTSDTKPALKNINLKILNGETVAFVGVSGSGKTTLAKICSSLFEPTKGNIYFSDINFERYNLDQLRKSISYIPQEAHLHNRTIIENLKLGSQLSEEKIIELCSNLEFLSFISDLPMGYNTVISEMGANLSGGQRQRIHIARAILQNPKILIMDEATSSLDNISQNSVYTELSKLECTKIVIAHRLETILNADKIIVLRNGEIVQTGHHNDLVHQLGDYKDLFNTVIEKGK</sequence>
<dbReference type="Gene3D" id="1.20.1560.10">
    <property type="entry name" value="ABC transporter type 1, transmembrane domain"/>
    <property type="match status" value="1"/>
</dbReference>
<evidence type="ECO:0000259" key="13">
    <source>
        <dbReference type="PROSITE" id="PS50990"/>
    </source>
</evidence>
<gene>
    <name evidence="14" type="ORF">A5866_000041</name>
</gene>
<dbReference type="SMART" id="SM00382">
    <property type="entry name" value="AAA"/>
    <property type="match status" value="1"/>
</dbReference>
<evidence type="ECO:0000313" key="14">
    <source>
        <dbReference type="EMBL" id="WYJ84983.1"/>
    </source>
</evidence>
<protein>
    <submittedName>
        <fullName evidence="14">Uncharacterized protein</fullName>
    </submittedName>
</protein>
<dbReference type="PANTHER" id="PTHR24221">
    <property type="entry name" value="ATP-BINDING CASSETTE SUB-FAMILY B"/>
    <property type="match status" value="1"/>
</dbReference>
<keyword evidence="4" id="KW-0645">Protease</keyword>
<dbReference type="Pfam" id="PF03412">
    <property type="entry name" value="Peptidase_C39"/>
    <property type="match status" value="1"/>
</dbReference>
<keyword evidence="2 10" id="KW-0812">Transmembrane</keyword>
<keyword evidence="15" id="KW-1185">Reference proteome</keyword>
<dbReference type="Gene3D" id="3.90.70.10">
    <property type="entry name" value="Cysteine proteinases"/>
    <property type="match status" value="1"/>
</dbReference>
<evidence type="ECO:0000256" key="4">
    <source>
        <dbReference type="ARBA" id="ARBA00022807"/>
    </source>
</evidence>
<dbReference type="InterPro" id="IPR003439">
    <property type="entry name" value="ABC_transporter-like_ATP-bd"/>
</dbReference>
<dbReference type="InterPro" id="IPR036640">
    <property type="entry name" value="ABC1_TM_sf"/>
</dbReference>
<reference evidence="14 15" key="2">
    <citation type="submission" date="2024-03" db="EMBL/GenBank/DDBJ databases">
        <title>The Genome Sequence of Enterococcus sp. DIV0727d.</title>
        <authorList>
            <consortium name="The Broad Institute Genomics Platform"/>
            <consortium name="The Broad Institute Microbial Omics Core"/>
            <consortium name="The Broad Institute Genomic Center for Infectious Diseases"/>
            <person name="Earl A."/>
            <person name="Manson A."/>
            <person name="Gilmore M."/>
            <person name="Schwartman J."/>
            <person name="Shea T."/>
            <person name="Abouelleil A."/>
            <person name="Cao P."/>
            <person name="Chapman S."/>
            <person name="Cusick C."/>
            <person name="Young S."/>
            <person name="Neafsey D."/>
            <person name="Nusbaum C."/>
            <person name="Birren B."/>
        </authorList>
    </citation>
    <scope>NUCLEOTIDE SEQUENCE [LARGE SCALE GENOMIC DNA]</scope>
    <source>
        <strain evidence="14 15">12C11_DIV0727</strain>
    </source>
</reference>
<reference evidence="15" key="1">
    <citation type="submission" date="2017-05" db="EMBL/GenBank/DDBJ databases">
        <title>The Genome Sequence of EEnterococcus faecalis 9F2_4866.</title>
        <authorList>
            <consortium name="The Broad Institute Genomics Platform"/>
            <consortium name="The Broad Institute Genomic Center for Infectious Diseases"/>
            <person name="Earl A."/>
            <person name="Manson A."/>
            <person name="Schwartman J."/>
            <person name="Gilmore M."/>
            <person name="Abouelleil A."/>
            <person name="Cao P."/>
            <person name="Chapman S."/>
            <person name="Cusick C."/>
            <person name="Shea T."/>
            <person name="Young S."/>
            <person name="Neafsey D."/>
            <person name="Nusbaum C."/>
            <person name="Birren B."/>
        </authorList>
    </citation>
    <scope>NUCLEOTIDE SEQUENCE [LARGE SCALE GENOMIC DNA]</scope>
    <source>
        <strain evidence="15">12C11_DIV0727</strain>
    </source>
</reference>
<evidence type="ECO:0000259" key="11">
    <source>
        <dbReference type="PROSITE" id="PS50893"/>
    </source>
</evidence>
<dbReference type="CDD" id="cd02425">
    <property type="entry name" value="Peptidase_C39F"/>
    <property type="match status" value="1"/>
</dbReference>
<organism evidence="14 15">
    <name type="scientific">Candidatus Enterococcus lemimoniae</name>
    <dbReference type="NCBI Taxonomy" id="1834167"/>
    <lineage>
        <taxon>Bacteria</taxon>
        <taxon>Bacillati</taxon>
        <taxon>Bacillota</taxon>
        <taxon>Bacilli</taxon>
        <taxon>Lactobacillales</taxon>
        <taxon>Enterococcaceae</taxon>
        <taxon>Enterococcus</taxon>
    </lineage>
</organism>
<evidence type="ECO:0000256" key="8">
    <source>
        <dbReference type="ARBA" id="ARBA00023136"/>
    </source>
</evidence>
<feature type="domain" description="ABC transmembrane type-1" evidence="12">
    <location>
        <begin position="169"/>
        <end position="449"/>
    </location>
</feature>
<dbReference type="SUPFAM" id="SSF52540">
    <property type="entry name" value="P-loop containing nucleoside triphosphate hydrolases"/>
    <property type="match status" value="1"/>
</dbReference>
<dbReference type="InterPro" id="IPR027417">
    <property type="entry name" value="P-loop_NTPase"/>
</dbReference>
<proteinExistence type="predicted"/>
<dbReference type="PROSITE" id="PS50929">
    <property type="entry name" value="ABC_TM1F"/>
    <property type="match status" value="1"/>
</dbReference>
<dbReference type="RefSeq" id="WP_339099726.1">
    <property type="nucleotide sequence ID" value="NZ_CP147248.1"/>
</dbReference>
<evidence type="ECO:0000256" key="10">
    <source>
        <dbReference type="SAM" id="Phobius"/>
    </source>
</evidence>
<dbReference type="Gene3D" id="3.40.50.300">
    <property type="entry name" value="P-loop containing nucleotide triphosphate hydrolases"/>
    <property type="match status" value="1"/>
</dbReference>
<dbReference type="InterPro" id="IPR033839">
    <property type="entry name" value="Lacticin_481_peptidase"/>
</dbReference>
<feature type="transmembrane region" description="Helical" evidence="10">
    <location>
        <begin position="306"/>
        <end position="324"/>
    </location>
</feature>
<dbReference type="PROSITE" id="PS50990">
    <property type="entry name" value="PEPTIDASE_C39"/>
    <property type="match status" value="1"/>
</dbReference>
<comment type="subcellular location">
    <subcellularLocation>
        <location evidence="1">Cell membrane</location>
        <topology evidence="1">Multi-pass membrane protein</topology>
    </subcellularLocation>
</comment>
<evidence type="ECO:0000256" key="9">
    <source>
        <dbReference type="ARBA" id="ARBA00043264"/>
    </source>
</evidence>